<proteinExistence type="inferred from homology"/>
<dbReference type="Gene3D" id="3.40.50.150">
    <property type="entry name" value="Vaccinia Virus protein VP39"/>
    <property type="match status" value="1"/>
</dbReference>
<evidence type="ECO:0000256" key="4">
    <source>
        <dbReference type="ARBA" id="ARBA00022691"/>
    </source>
</evidence>
<accession>A0A9X2J6R0</accession>
<dbReference type="RefSeq" id="WP_252470643.1">
    <property type="nucleotide sequence ID" value="NZ_JALBWM010000075.1"/>
</dbReference>
<dbReference type="InterPro" id="IPR050390">
    <property type="entry name" value="C5-Methyltransferase"/>
</dbReference>
<dbReference type="EMBL" id="JALBWM010000075">
    <property type="protein sequence ID" value="MCO1335684.1"/>
    <property type="molecule type" value="Genomic_DNA"/>
</dbReference>
<dbReference type="InterPro" id="IPR029063">
    <property type="entry name" value="SAM-dependent_MTases_sf"/>
</dbReference>
<dbReference type="NCBIfam" id="TIGR00675">
    <property type="entry name" value="dcm"/>
    <property type="match status" value="1"/>
</dbReference>
<dbReference type="GO" id="GO:0044027">
    <property type="term" value="P:negative regulation of gene expression via chromosomal CpG island methylation"/>
    <property type="evidence" value="ECO:0007669"/>
    <property type="project" value="TreeGrafter"/>
</dbReference>
<keyword evidence="3 7" id="KW-0808">Transferase</keyword>
<dbReference type="EC" id="2.1.1.37" evidence="1"/>
<protein>
    <recommendedName>
        <fullName evidence="1">DNA (cytosine-5-)-methyltransferase</fullName>
        <ecNumber evidence="1">2.1.1.37</ecNumber>
    </recommendedName>
</protein>
<reference evidence="9" key="1">
    <citation type="journal article" date="2022" name="Arch. Microbiol.">
        <title>Microbulbifer okhotskensis sp. nov., isolated from a deep bottom sediment of the Okhotsk Sea.</title>
        <authorList>
            <person name="Romanenko L."/>
            <person name="Kurilenko V."/>
            <person name="Otstavnykh N."/>
            <person name="Velansky P."/>
            <person name="Isaeva M."/>
            <person name="Mikhailov V."/>
        </authorList>
    </citation>
    <scope>NUCLEOTIDE SEQUENCE</scope>
    <source>
        <strain evidence="9">OS29</strain>
    </source>
</reference>
<evidence type="ECO:0000256" key="1">
    <source>
        <dbReference type="ARBA" id="ARBA00011975"/>
    </source>
</evidence>
<evidence type="ECO:0000256" key="2">
    <source>
        <dbReference type="ARBA" id="ARBA00022603"/>
    </source>
</evidence>
<gene>
    <name evidence="9" type="ORF">MO867_15205</name>
</gene>
<dbReference type="PROSITE" id="PS51679">
    <property type="entry name" value="SAM_MT_C5"/>
    <property type="match status" value="1"/>
</dbReference>
<dbReference type="GO" id="GO:0009307">
    <property type="term" value="P:DNA restriction-modification system"/>
    <property type="evidence" value="ECO:0007669"/>
    <property type="project" value="UniProtKB-KW"/>
</dbReference>
<dbReference type="InterPro" id="IPR001525">
    <property type="entry name" value="C5_MeTfrase"/>
</dbReference>
<evidence type="ECO:0000313" key="9">
    <source>
        <dbReference type="EMBL" id="MCO1335684.1"/>
    </source>
</evidence>
<comment type="caution">
    <text evidence="9">The sequence shown here is derived from an EMBL/GenBank/DDBJ whole genome shotgun (WGS) entry which is preliminary data.</text>
</comment>
<comment type="catalytic activity">
    <reaction evidence="6">
        <text>a 2'-deoxycytidine in DNA + S-adenosyl-L-methionine = a 5-methyl-2'-deoxycytidine in DNA + S-adenosyl-L-homocysteine + H(+)</text>
        <dbReference type="Rhea" id="RHEA:13681"/>
        <dbReference type="Rhea" id="RHEA-COMP:11369"/>
        <dbReference type="Rhea" id="RHEA-COMP:11370"/>
        <dbReference type="ChEBI" id="CHEBI:15378"/>
        <dbReference type="ChEBI" id="CHEBI:57856"/>
        <dbReference type="ChEBI" id="CHEBI:59789"/>
        <dbReference type="ChEBI" id="CHEBI:85452"/>
        <dbReference type="ChEBI" id="CHEBI:85454"/>
        <dbReference type="EC" id="2.1.1.37"/>
    </reaction>
</comment>
<keyword evidence="10" id="KW-1185">Reference proteome</keyword>
<dbReference type="GO" id="GO:0032259">
    <property type="term" value="P:methylation"/>
    <property type="evidence" value="ECO:0007669"/>
    <property type="project" value="UniProtKB-KW"/>
</dbReference>
<keyword evidence="2 7" id="KW-0489">Methyltransferase</keyword>
<keyword evidence="4 7" id="KW-0949">S-adenosyl-L-methionine</keyword>
<dbReference type="SUPFAM" id="SSF53335">
    <property type="entry name" value="S-adenosyl-L-methionine-dependent methyltransferases"/>
    <property type="match status" value="1"/>
</dbReference>
<name>A0A9X2J6R0_9GAMM</name>
<dbReference type="Gene3D" id="3.90.120.10">
    <property type="entry name" value="DNA Methylase, subunit A, domain 2"/>
    <property type="match status" value="1"/>
</dbReference>
<evidence type="ECO:0000256" key="6">
    <source>
        <dbReference type="ARBA" id="ARBA00047422"/>
    </source>
</evidence>
<dbReference type="AlphaFoldDB" id="A0A9X2J6R0"/>
<evidence type="ECO:0000313" key="10">
    <source>
        <dbReference type="Proteomes" id="UP001139028"/>
    </source>
</evidence>
<evidence type="ECO:0000256" key="3">
    <source>
        <dbReference type="ARBA" id="ARBA00022679"/>
    </source>
</evidence>
<comment type="similarity">
    <text evidence="7 8">Belongs to the class I-like SAM-binding methyltransferase superfamily. C5-methyltransferase family.</text>
</comment>
<sequence length="406" mass="45557">MPYTVIDLFSGGGGMSYGFHTHTNFEIVAAFDAQIGKPSSAKGSLQCNQTYQANMGFAPFEVDLAEIPEKELQKLVKSRLGKKELDVMISCAPCTGFSRAKSNNHLLDDPRNSLVKRSADFVVTFKPKIFIMENARELLQGNFTGHFLYLKKKLESAGYKLKYSTHFLSDFGLPQKRERALIIATNRDFEPYGLEDLWQGYTATKEAISVRRAISWLPKLEAGEKNADDACHSSPSLKKESLQRIMHIPADGGSWVDLLNIREGKKYLIPSMLRSVEKGKLGSYPDVYGRMKWDLPAATIKRECAHIGNGRYSHPEQHRLCSVREMGLLQGFPKQYQFKSSSLANMYRHIGDAVPPLISFQIANICNWILTNKKPNLNQCILEGCSLGPRDIIKTKEVCGNLNLAI</sequence>
<evidence type="ECO:0000256" key="7">
    <source>
        <dbReference type="PROSITE-ProRule" id="PRU01016"/>
    </source>
</evidence>
<dbReference type="PANTHER" id="PTHR10629:SF52">
    <property type="entry name" value="DNA (CYTOSINE-5)-METHYLTRANSFERASE 1"/>
    <property type="match status" value="1"/>
</dbReference>
<dbReference type="PRINTS" id="PR00105">
    <property type="entry name" value="C5METTRFRASE"/>
</dbReference>
<dbReference type="Proteomes" id="UP001139028">
    <property type="component" value="Unassembled WGS sequence"/>
</dbReference>
<dbReference type="PANTHER" id="PTHR10629">
    <property type="entry name" value="CYTOSINE-SPECIFIC METHYLTRANSFERASE"/>
    <property type="match status" value="1"/>
</dbReference>
<dbReference type="GO" id="GO:0003886">
    <property type="term" value="F:DNA (cytosine-5-)-methyltransferase activity"/>
    <property type="evidence" value="ECO:0007669"/>
    <property type="project" value="UniProtKB-EC"/>
</dbReference>
<evidence type="ECO:0000256" key="8">
    <source>
        <dbReference type="RuleBase" id="RU000416"/>
    </source>
</evidence>
<evidence type="ECO:0000256" key="5">
    <source>
        <dbReference type="ARBA" id="ARBA00022747"/>
    </source>
</evidence>
<organism evidence="9 10">
    <name type="scientific">Microbulbifer okhotskensis</name>
    <dbReference type="NCBI Taxonomy" id="2926617"/>
    <lineage>
        <taxon>Bacteria</taxon>
        <taxon>Pseudomonadati</taxon>
        <taxon>Pseudomonadota</taxon>
        <taxon>Gammaproteobacteria</taxon>
        <taxon>Cellvibrionales</taxon>
        <taxon>Microbulbiferaceae</taxon>
        <taxon>Microbulbifer</taxon>
    </lineage>
</organism>
<feature type="active site" evidence="7">
    <location>
        <position position="94"/>
    </location>
</feature>
<dbReference type="Pfam" id="PF00145">
    <property type="entry name" value="DNA_methylase"/>
    <property type="match status" value="1"/>
</dbReference>
<dbReference type="GO" id="GO:0003677">
    <property type="term" value="F:DNA binding"/>
    <property type="evidence" value="ECO:0007669"/>
    <property type="project" value="TreeGrafter"/>
</dbReference>
<keyword evidence="5" id="KW-0680">Restriction system</keyword>